<evidence type="ECO:0000256" key="9">
    <source>
        <dbReference type="ARBA" id="ARBA00022833"/>
    </source>
</evidence>
<evidence type="ECO:0000256" key="13">
    <source>
        <dbReference type="ARBA" id="ARBA00023163"/>
    </source>
</evidence>
<keyword evidence="16 18" id="KW-0899">Viral immunoevasion</keyword>
<organism evidence="20">
    <name type="scientific">Gammapapillomavirus 9</name>
    <dbReference type="NCBI Taxonomy" id="1175851"/>
    <lineage>
        <taxon>Viruses</taxon>
        <taxon>Monodnaviria</taxon>
        <taxon>Shotokuvirae</taxon>
        <taxon>Cossaviricota</taxon>
        <taxon>Papovaviricetes</taxon>
        <taxon>Zurhausenvirales</taxon>
        <taxon>Papillomaviridae</taxon>
        <taxon>Firstpapillomavirinae</taxon>
        <taxon>Gammapapillomavirus</taxon>
    </lineage>
</organism>
<evidence type="ECO:0000256" key="15">
    <source>
        <dbReference type="ARBA" id="ARBA00023258"/>
    </source>
</evidence>
<dbReference type="EMBL" id="MF588709">
    <property type="protein sequence ID" value="ATQ38304.1"/>
    <property type="molecule type" value="Genomic_DNA"/>
</dbReference>
<dbReference type="GO" id="GO:0003677">
    <property type="term" value="F:DNA binding"/>
    <property type="evidence" value="ECO:0007669"/>
    <property type="project" value="UniProtKB-UniRule"/>
</dbReference>
<evidence type="ECO:0000313" key="20">
    <source>
        <dbReference type="EMBL" id="ATQ38304.1"/>
    </source>
</evidence>
<evidence type="ECO:0000256" key="2">
    <source>
        <dbReference type="ARBA" id="ARBA00022518"/>
    </source>
</evidence>
<evidence type="ECO:0000256" key="5">
    <source>
        <dbReference type="ARBA" id="ARBA00022632"/>
    </source>
</evidence>
<keyword evidence="15" id="KW-0922">Interferon antiviral system evasion</keyword>
<keyword evidence="5 18" id="KW-1090">Inhibition of host innate immune response by virus</keyword>
<keyword evidence="10 18" id="KW-0805">Transcription regulation</keyword>
<evidence type="ECO:0000256" key="8">
    <source>
        <dbReference type="ARBA" id="ARBA00022830"/>
    </source>
</evidence>
<keyword evidence="1 18" id="KW-1121">Modulation of host cell cycle by virus</keyword>
<dbReference type="Proteomes" id="UP000290798">
    <property type="component" value="Segment"/>
</dbReference>
<comment type="similarity">
    <text evidence="18 19">Belongs to the papillomaviridae E7 protein family.</text>
</comment>
<keyword evidence="4 18" id="KW-0945">Host-virus interaction</keyword>
<sequence>MRGNSPTVRDIELDLQELILPENLLSNESLSLDDVPEEEQLSPFKVDSWCPNCNQGVRICVLASNGAIRQLEFLLSTSDLSILCPGCARARVRHGRPYN</sequence>
<comment type="function">
    <text evidence="19">E7 protein has both transforming and trans-activating activities.</text>
</comment>
<dbReference type="GO" id="GO:0006351">
    <property type="term" value="P:DNA-templated transcription"/>
    <property type="evidence" value="ECO:0007669"/>
    <property type="project" value="UniProtKB-UniRule"/>
</dbReference>
<keyword evidence="8 18" id="KW-1114">Inhibition of host interferon signaling pathway by virus</keyword>
<protein>
    <recommendedName>
        <fullName evidence="18 19">Protein E7</fullName>
    </recommendedName>
</protein>
<evidence type="ECO:0000256" key="17">
    <source>
        <dbReference type="ARBA" id="ARBA00023309"/>
    </source>
</evidence>
<evidence type="ECO:0000256" key="3">
    <source>
        <dbReference type="ARBA" id="ARBA00022562"/>
    </source>
</evidence>
<accession>A0A2D2ALG5</accession>
<evidence type="ECO:0000256" key="18">
    <source>
        <dbReference type="HAMAP-Rule" id="MF_04004"/>
    </source>
</evidence>
<evidence type="ECO:0000256" key="12">
    <source>
        <dbReference type="ARBA" id="ARBA00023159"/>
    </source>
</evidence>
<evidence type="ECO:0000256" key="19">
    <source>
        <dbReference type="PIRNR" id="PIRNR003407"/>
    </source>
</evidence>
<dbReference type="GO" id="GO:0042025">
    <property type="term" value="C:host cell nucleus"/>
    <property type="evidence" value="ECO:0007669"/>
    <property type="project" value="UniProtKB-SubCell"/>
</dbReference>
<dbReference type="GO" id="GO:0039502">
    <property type="term" value="P:symbiont-mediated suppression of host type I interferon-mediated signaling pathway"/>
    <property type="evidence" value="ECO:0007669"/>
    <property type="project" value="UniProtKB-UniRule"/>
</dbReference>
<dbReference type="GO" id="GO:0008270">
    <property type="term" value="F:zinc ion binding"/>
    <property type="evidence" value="ECO:0007669"/>
    <property type="project" value="UniProtKB-KW"/>
</dbReference>
<dbReference type="SUPFAM" id="SSF161234">
    <property type="entry name" value="E7 C-terminal domain-like"/>
    <property type="match status" value="1"/>
</dbReference>
<gene>
    <name evidence="18 20" type="primary">E7</name>
</gene>
<dbReference type="Gene3D" id="3.30.160.330">
    <property type="match status" value="1"/>
</dbReference>
<dbReference type="HAMAP" id="MF_04004">
    <property type="entry name" value="PPV_E7"/>
    <property type="match status" value="1"/>
</dbReference>
<reference evidence="20" key="1">
    <citation type="journal article" date="2018" name="MSphere">
        <title>Metagenomic Discovery of 83 New Human Papillomavirus Types in Patients with Immunodeficiency.</title>
        <authorList>
            <person name="Pastrana D.V."/>
            <person name="Peretti A."/>
            <person name="Welch N.L."/>
            <person name="Borgogna C."/>
            <person name="Olivero C."/>
            <person name="Badolato R."/>
            <person name="Notarangelo L.D."/>
            <person name="Gariglio M."/>
            <person name="FitzGerald P.C."/>
            <person name="McIntosh C.E."/>
            <person name="Reeves J."/>
            <person name="Starrett G.J."/>
            <person name="Bliskovsky V."/>
            <person name="Velez D."/>
            <person name="Brownell I."/>
            <person name="Yarchoan R."/>
            <person name="Wyvill K.M."/>
            <person name="Uldrick T.S."/>
            <person name="Maldarelli F."/>
            <person name="Lisco A."/>
            <person name="Sereti I."/>
            <person name="Gonzalez C.M."/>
            <person name="Androphy E.J."/>
            <person name="McBride A.A."/>
            <person name="Van Doorslaer K."/>
            <person name="Garcia F."/>
            <person name="Dvoretzky I."/>
            <person name="Liu J.S."/>
            <person name="Han J."/>
            <person name="Murphy P.M."/>
            <person name="McDermott D.H."/>
            <person name="Buck C.B."/>
        </authorList>
    </citation>
    <scope>NUCLEOTIDE SEQUENCE</scope>
    <source>
        <strain evidence="20">Gamma09_w11C24</strain>
    </source>
</reference>
<keyword evidence="14 18" id="KW-1035">Host cytoplasm</keyword>
<keyword evidence="12 18" id="KW-0010">Activator</keyword>
<keyword evidence="2 18" id="KW-0244">Early protein</keyword>
<proteinExistence type="inferred from homology"/>
<comment type="subcellular location">
    <subcellularLocation>
        <location evidence="18">Host cytoplasm</location>
    </subcellularLocation>
    <subcellularLocation>
        <location evidence="18">Host nucleus</location>
    </subcellularLocation>
    <text evidence="18">Predominantly found in the host nucleus.</text>
</comment>
<evidence type="ECO:0000256" key="16">
    <source>
        <dbReference type="ARBA" id="ARBA00023280"/>
    </source>
</evidence>
<keyword evidence="9 18" id="KW-0862">Zinc</keyword>
<dbReference type="GO" id="GO:0052170">
    <property type="term" value="P:symbiont-mediated suppression of host innate immune response"/>
    <property type="evidence" value="ECO:0007669"/>
    <property type="project" value="UniProtKB-KW"/>
</dbReference>
<keyword evidence="7 18" id="KW-0863">Zinc-finger</keyword>
<dbReference type="InterPro" id="IPR000148">
    <property type="entry name" value="Papilloma_E7"/>
</dbReference>
<evidence type="ECO:0000256" key="10">
    <source>
        <dbReference type="ARBA" id="ARBA00023015"/>
    </source>
</evidence>
<evidence type="ECO:0000256" key="4">
    <source>
        <dbReference type="ARBA" id="ARBA00022581"/>
    </source>
</evidence>
<dbReference type="GO" id="GO:0003700">
    <property type="term" value="F:DNA-binding transcription factor activity"/>
    <property type="evidence" value="ECO:0007669"/>
    <property type="project" value="UniProtKB-UniRule"/>
</dbReference>
<feature type="short sequence motif" description="Nuclear export signal" evidence="18">
    <location>
        <begin position="68"/>
        <end position="76"/>
    </location>
</feature>
<dbReference type="GO" id="GO:0019904">
    <property type="term" value="F:protein domain specific binding"/>
    <property type="evidence" value="ECO:0007669"/>
    <property type="project" value="UniProtKB-UniRule"/>
</dbReference>
<dbReference type="Pfam" id="PF00527">
    <property type="entry name" value="E7"/>
    <property type="match status" value="1"/>
</dbReference>
<evidence type="ECO:0000256" key="7">
    <source>
        <dbReference type="ARBA" id="ARBA00022771"/>
    </source>
</evidence>
<keyword evidence="6 18" id="KW-0479">Metal-binding</keyword>
<name>A0A2D2ALG5_9PAPI</name>
<evidence type="ECO:0000256" key="11">
    <source>
        <dbReference type="ARBA" id="ARBA00023125"/>
    </source>
</evidence>
<keyword evidence="3 18" id="KW-1048">Host nucleus</keyword>
<dbReference type="GO" id="GO:0030430">
    <property type="term" value="C:host cell cytoplasm"/>
    <property type="evidence" value="ECO:0007669"/>
    <property type="project" value="UniProtKB-SubCell"/>
</dbReference>
<evidence type="ECO:0000256" key="1">
    <source>
        <dbReference type="ARBA" id="ARBA00022504"/>
    </source>
</evidence>
<keyword evidence="11 18" id="KW-0238">DNA-binding</keyword>
<comment type="domain">
    <text evidence="18">The E7 terminal domain is an intrinsically disordered domain, whose flexibility and conformational transitions confer target adaptability to the oncoprotein. It allows adaptation to a variety of protein targets and exposes the PEST degradation sequence that regulates its turnover in the cell.</text>
</comment>
<keyword evidence="17 18" id="KW-1078">G1/S host cell cycle checkpoint dysregulation by virus</keyword>
<keyword evidence="13 18" id="KW-0804">Transcription</keyword>
<comment type="function">
    <text evidence="18">Plays a role in viral genome replication by driving entry of quiescent cells into the cell cycle. Stimulation of progression from G1 to S phase allows the virus to efficiently use the cellular DNA replicating machinery to achieve viral genome replication. E7 protein has both transforming and trans-activating activities. Induces the disassembly of the E2F1 transcription factor from RB1, with subsequent transcriptional activation of E2F1-regulated S-phase genes. Interferes with host histone deacetylation mediated by HDAC1 and HDAC2, leading to transcription activation. Plays also a role in the inhibition of both antiviral and antiproliferative functions of host interferon alpha. Interaction with host TMEM173/STING impairs the ability of TMEM173/STING to sense cytosolic DNA and promote the production of type I interferon (IFN-alpha and IFN-beta).</text>
</comment>
<comment type="subunit">
    <text evidence="18">Homodimer. Homooligomer. Interacts with host RB1; this interaction induces dissociation of RB1-E2F1 complex thereby disrupting RB1 activity. Interacts with host EP300; this interaction represses EP300 transcriptional activity. Interacts with protein E2; this interaction inhibits E7 oncogenic activity. Interacts with host TMEM173/STING; this interaction impairs the ability of TMEM173/STING to sense cytosolic DNA and promote the production of type I interferon (IFN-alpha and IFN-beta).</text>
</comment>
<dbReference type="GO" id="GO:0039645">
    <property type="term" value="P:symbiont-mediated perturbation of host cell cycle G1/S transition checkpoint"/>
    <property type="evidence" value="ECO:0007669"/>
    <property type="project" value="UniProtKB-UniRule"/>
</dbReference>
<dbReference type="PIRSF" id="PIRSF003407">
    <property type="entry name" value="Papvi_E7"/>
    <property type="match status" value="1"/>
</dbReference>
<evidence type="ECO:0000256" key="6">
    <source>
        <dbReference type="ARBA" id="ARBA00022723"/>
    </source>
</evidence>
<comment type="caution">
    <text evidence="18">Lacks conserved residue(s) required for the propagation of feature annotation.</text>
</comment>
<comment type="PTM">
    <text evidence="18">Highly phosphorylated.</text>
</comment>
<evidence type="ECO:0000256" key="14">
    <source>
        <dbReference type="ARBA" id="ARBA00023200"/>
    </source>
</evidence>